<protein>
    <submittedName>
        <fullName evidence="1">Uncharacterized protein</fullName>
    </submittedName>
</protein>
<accession>A0A2H3J3J7</accession>
<name>A0A2H3J3J7_WOLCO</name>
<gene>
    <name evidence="1" type="ORF">WOLCODRAFT_28770</name>
</gene>
<dbReference type="Proteomes" id="UP000218811">
    <property type="component" value="Unassembled WGS sequence"/>
</dbReference>
<evidence type="ECO:0000313" key="2">
    <source>
        <dbReference type="Proteomes" id="UP000218811"/>
    </source>
</evidence>
<dbReference type="EMBL" id="KB467898">
    <property type="protein sequence ID" value="PCH36820.1"/>
    <property type="molecule type" value="Genomic_DNA"/>
</dbReference>
<evidence type="ECO:0000313" key="1">
    <source>
        <dbReference type="EMBL" id="PCH36820.1"/>
    </source>
</evidence>
<keyword evidence="2" id="KW-1185">Reference proteome</keyword>
<proteinExistence type="predicted"/>
<reference evidence="1 2" key="1">
    <citation type="journal article" date="2012" name="Science">
        <title>The Paleozoic origin of enzymatic lignin decomposition reconstructed from 31 fungal genomes.</title>
        <authorList>
            <person name="Floudas D."/>
            <person name="Binder M."/>
            <person name="Riley R."/>
            <person name="Barry K."/>
            <person name="Blanchette R.A."/>
            <person name="Henrissat B."/>
            <person name="Martinez A.T."/>
            <person name="Otillar R."/>
            <person name="Spatafora J.W."/>
            <person name="Yadav J.S."/>
            <person name="Aerts A."/>
            <person name="Benoit I."/>
            <person name="Boyd A."/>
            <person name="Carlson A."/>
            <person name="Copeland A."/>
            <person name="Coutinho P.M."/>
            <person name="de Vries R.P."/>
            <person name="Ferreira P."/>
            <person name="Findley K."/>
            <person name="Foster B."/>
            <person name="Gaskell J."/>
            <person name="Glotzer D."/>
            <person name="Gorecki P."/>
            <person name="Heitman J."/>
            <person name="Hesse C."/>
            <person name="Hori C."/>
            <person name="Igarashi K."/>
            <person name="Jurgens J.A."/>
            <person name="Kallen N."/>
            <person name="Kersten P."/>
            <person name="Kohler A."/>
            <person name="Kuees U."/>
            <person name="Kumar T.K.A."/>
            <person name="Kuo A."/>
            <person name="LaButti K."/>
            <person name="Larrondo L.F."/>
            <person name="Lindquist E."/>
            <person name="Ling A."/>
            <person name="Lombard V."/>
            <person name="Lucas S."/>
            <person name="Lundell T."/>
            <person name="Martin R."/>
            <person name="McLaughlin D.J."/>
            <person name="Morgenstern I."/>
            <person name="Morin E."/>
            <person name="Murat C."/>
            <person name="Nagy L.G."/>
            <person name="Nolan M."/>
            <person name="Ohm R.A."/>
            <person name="Patyshakuliyeva A."/>
            <person name="Rokas A."/>
            <person name="Ruiz-Duenas F.J."/>
            <person name="Sabat G."/>
            <person name="Salamov A."/>
            <person name="Samejima M."/>
            <person name="Schmutz J."/>
            <person name="Slot J.C."/>
            <person name="St John F."/>
            <person name="Stenlid J."/>
            <person name="Sun H."/>
            <person name="Sun S."/>
            <person name="Syed K."/>
            <person name="Tsang A."/>
            <person name="Wiebenga A."/>
            <person name="Young D."/>
            <person name="Pisabarro A."/>
            <person name="Eastwood D.C."/>
            <person name="Martin F."/>
            <person name="Cullen D."/>
            <person name="Grigoriev I.V."/>
            <person name="Hibbett D.S."/>
        </authorList>
    </citation>
    <scope>NUCLEOTIDE SEQUENCE [LARGE SCALE GENOMIC DNA]</scope>
    <source>
        <strain evidence="1 2">MD-104</strain>
    </source>
</reference>
<dbReference type="AlphaFoldDB" id="A0A2H3J3J7"/>
<organism evidence="1 2">
    <name type="scientific">Wolfiporia cocos (strain MD-104)</name>
    <name type="common">Brown rot fungus</name>
    <dbReference type="NCBI Taxonomy" id="742152"/>
    <lineage>
        <taxon>Eukaryota</taxon>
        <taxon>Fungi</taxon>
        <taxon>Dikarya</taxon>
        <taxon>Basidiomycota</taxon>
        <taxon>Agaricomycotina</taxon>
        <taxon>Agaricomycetes</taxon>
        <taxon>Polyporales</taxon>
        <taxon>Phaeolaceae</taxon>
        <taxon>Wolfiporia</taxon>
    </lineage>
</organism>
<sequence length="146" mass="17024">MIIGYVFGLAQCNSLETVTLQALNFERVGYAWMRRILESNVSKNLREVSIIVDRPYYNQNAKKNLQMTVSALRKDMCPQLNELFSNKKYEKLHHVDFVLQTSPDEAIPDAFRWSTLLKAEMPKLVERGVLRTRVDVFLDLWNEDAL</sequence>